<evidence type="ECO:0000313" key="3">
    <source>
        <dbReference type="Proteomes" id="UP000239549"/>
    </source>
</evidence>
<sequence length="41" mass="4606">MRKIRKPGQTERPRETAPALRKSAPLPMGHGGVYVPEEAHR</sequence>
<proteinExistence type="predicted"/>
<dbReference type="Proteomes" id="UP000239549">
    <property type="component" value="Unassembled WGS sequence"/>
</dbReference>
<keyword evidence="3" id="KW-1185">Reference proteome</keyword>
<organism evidence="2 3">
    <name type="scientific">Desulfocucumis palustris</name>
    <dbReference type="NCBI Taxonomy" id="1898651"/>
    <lineage>
        <taxon>Bacteria</taxon>
        <taxon>Bacillati</taxon>
        <taxon>Bacillota</taxon>
        <taxon>Clostridia</taxon>
        <taxon>Eubacteriales</taxon>
        <taxon>Desulfocucumaceae</taxon>
        <taxon>Desulfocucumis</taxon>
    </lineage>
</organism>
<evidence type="ECO:0000256" key="1">
    <source>
        <dbReference type="SAM" id="MobiDB-lite"/>
    </source>
</evidence>
<gene>
    <name evidence="2" type="ORF">DCCM_4338</name>
</gene>
<comment type="caution">
    <text evidence="2">The sequence shown here is derived from an EMBL/GenBank/DDBJ whole genome shotgun (WGS) entry which is preliminary data.</text>
</comment>
<dbReference type="EMBL" id="BFAV01000157">
    <property type="protein sequence ID" value="GBF35215.1"/>
    <property type="molecule type" value="Genomic_DNA"/>
</dbReference>
<accession>A0A2L2XG81</accession>
<feature type="region of interest" description="Disordered" evidence="1">
    <location>
        <begin position="1"/>
        <end position="41"/>
    </location>
</feature>
<protein>
    <submittedName>
        <fullName evidence="2">Uncharacterized protein</fullName>
    </submittedName>
</protein>
<dbReference type="AlphaFoldDB" id="A0A2L2XG81"/>
<dbReference type="RefSeq" id="WP_269433763.1">
    <property type="nucleotide sequence ID" value="NZ_BFAV01000157.1"/>
</dbReference>
<reference evidence="3" key="1">
    <citation type="submission" date="2018-02" db="EMBL/GenBank/DDBJ databases">
        <title>Genome sequence of Desulfocucumis palustris strain NAW-5.</title>
        <authorList>
            <person name="Watanabe M."/>
            <person name="Kojima H."/>
            <person name="Fukui M."/>
        </authorList>
    </citation>
    <scope>NUCLEOTIDE SEQUENCE [LARGE SCALE GENOMIC DNA]</scope>
    <source>
        <strain evidence="3">NAW-5</strain>
    </source>
</reference>
<name>A0A2L2XG81_9FIRM</name>
<evidence type="ECO:0000313" key="2">
    <source>
        <dbReference type="EMBL" id="GBF35215.1"/>
    </source>
</evidence>